<dbReference type="PANTHER" id="PTHR45523:SF3">
    <property type="entry name" value="VACUOLAR PROTEIN SORTING-ASSOCIATED PROTEIN 13A"/>
    <property type="match status" value="1"/>
</dbReference>
<reference evidence="1" key="1">
    <citation type="submission" date="2023-05" db="EMBL/GenBank/DDBJ databases">
        <authorList>
            <person name="Huff M."/>
        </authorList>
    </citation>
    <scope>NUCLEOTIDE SEQUENCE</scope>
</reference>
<dbReference type="AlphaFoldDB" id="A0AAD2DM56"/>
<keyword evidence="2" id="KW-1185">Reference proteome</keyword>
<evidence type="ECO:0000313" key="2">
    <source>
        <dbReference type="Proteomes" id="UP000834106"/>
    </source>
</evidence>
<protein>
    <submittedName>
        <fullName evidence="1">Uncharacterized protein</fullName>
    </submittedName>
</protein>
<proteinExistence type="predicted"/>
<accession>A0AAD2DM56</accession>
<dbReference type="Proteomes" id="UP000834106">
    <property type="component" value="Chromosome 2"/>
</dbReference>
<name>A0AAD2DM56_9LAMI</name>
<dbReference type="PANTHER" id="PTHR45523">
    <property type="entry name" value="TETRATRICOPEPTIDE REPEAT (TPR)-CONTAINING PROTEIN-RELATED"/>
    <property type="match status" value="1"/>
</dbReference>
<dbReference type="EMBL" id="OU503037">
    <property type="protein sequence ID" value="CAI9756401.1"/>
    <property type="molecule type" value="Genomic_DNA"/>
</dbReference>
<evidence type="ECO:0000313" key="1">
    <source>
        <dbReference type="EMBL" id="CAI9756401.1"/>
    </source>
</evidence>
<gene>
    <name evidence="1" type="ORF">FPE_LOCUS3831</name>
</gene>
<sequence length="259" mass="28479">MMLSSALPKNIFSPKNASTPIIGLTETSSDSDDYEIDNHDLMDSSKTETLFLTGVLDELNIRFNYSSQNDQNFMKLLRAEEKRLFEFRAIGGRVELSIRSNDMFIGTVLKALEVEDLVCCKGTSQVCFLARSFIKNADTSSLLGDTEIPTHTSNDSNQCEGDDEFYEASENLYDSVDSPMSPADAVEYASSQIISQLGSSAFKAPSFTRIAGLLPSDGTHTEAGGMEVTDTLDSFVKAQIVIFDQNSPLYTNVDNQVYS</sequence>
<organism evidence="1 2">
    <name type="scientific">Fraxinus pennsylvanica</name>
    <dbReference type="NCBI Taxonomy" id="56036"/>
    <lineage>
        <taxon>Eukaryota</taxon>
        <taxon>Viridiplantae</taxon>
        <taxon>Streptophyta</taxon>
        <taxon>Embryophyta</taxon>
        <taxon>Tracheophyta</taxon>
        <taxon>Spermatophyta</taxon>
        <taxon>Magnoliopsida</taxon>
        <taxon>eudicotyledons</taxon>
        <taxon>Gunneridae</taxon>
        <taxon>Pentapetalae</taxon>
        <taxon>asterids</taxon>
        <taxon>lamiids</taxon>
        <taxon>Lamiales</taxon>
        <taxon>Oleaceae</taxon>
        <taxon>Oleeae</taxon>
        <taxon>Fraxinus</taxon>
    </lineage>
</organism>